<evidence type="ECO:0000313" key="2">
    <source>
        <dbReference type="Proteomes" id="UP000275069"/>
    </source>
</evidence>
<dbReference type="OrthoDB" id="3480096at2"/>
<dbReference type="NCBIfam" id="TIGR03544">
    <property type="entry name" value="DivI1A_domain"/>
    <property type="match status" value="3"/>
</dbReference>
<name>A0A387BM76_9MICO</name>
<dbReference type="RefSeq" id="WP_120787654.1">
    <property type="nucleotide sequence ID" value="NZ_CP032624.1"/>
</dbReference>
<dbReference type="Gene3D" id="6.10.250.660">
    <property type="match status" value="1"/>
</dbReference>
<dbReference type="NCBIfam" id="TIGR03543">
    <property type="entry name" value="divI1A_rptt_fam"/>
    <property type="match status" value="1"/>
</dbReference>
<dbReference type="EMBL" id="CP032624">
    <property type="protein sequence ID" value="AYG02120.1"/>
    <property type="molecule type" value="Genomic_DNA"/>
</dbReference>
<dbReference type="AlphaFoldDB" id="A0A387BM76"/>
<sequence length="179" mass="20275">MSSFPTVGRGKRGYDPEQVDAFLTRARNVFDGRARGLGAIDIRRTAFDLTKTGYEPDAVDAALERLEDVFAERERQQARGELGEKEWFGRARELAQVIVNRLDRPDKQRFSRTGPLTPGYSTVEVDRFSGRLIRYFSEGLPITVDEVRTVTFRPQRGGYSEAQVDLLLDSVTDVMLAVR</sequence>
<dbReference type="Proteomes" id="UP000275069">
    <property type="component" value="Chromosome"/>
</dbReference>
<accession>A0A387BM76</accession>
<evidence type="ECO:0000313" key="1">
    <source>
        <dbReference type="EMBL" id="AYG02120.1"/>
    </source>
</evidence>
<dbReference type="KEGG" id="gry:D7I44_00305"/>
<protein>
    <submittedName>
        <fullName evidence="1">DivIVA domain-containing protein</fullName>
    </submittedName>
</protein>
<proteinExistence type="predicted"/>
<organism evidence="1 2">
    <name type="scientific">Gryllotalpicola protaetiae</name>
    <dbReference type="NCBI Taxonomy" id="2419771"/>
    <lineage>
        <taxon>Bacteria</taxon>
        <taxon>Bacillati</taxon>
        <taxon>Actinomycetota</taxon>
        <taxon>Actinomycetes</taxon>
        <taxon>Micrococcales</taxon>
        <taxon>Microbacteriaceae</taxon>
        <taxon>Gryllotalpicola</taxon>
    </lineage>
</organism>
<dbReference type="InterPro" id="IPR019933">
    <property type="entry name" value="DivIVA_domain"/>
</dbReference>
<gene>
    <name evidence="1" type="ORF">D7I44_00305</name>
</gene>
<reference evidence="1 2" key="1">
    <citation type="submission" date="2018-09" db="EMBL/GenBank/DDBJ databases">
        <title>Genome sequencing of strain 2DFW10M-5.</title>
        <authorList>
            <person name="Heo J."/>
            <person name="Kim S.-J."/>
            <person name="Kwon S.-W."/>
        </authorList>
    </citation>
    <scope>NUCLEOTIDE SEQUENCE [LARGE SCALE GENOMIC DNA]</scope>
    <source>
        <strain evidence="1 2">2DFW10M-5</strain>
    </source>
</reference>
<keyword evidence="2" id="KW-1185">Reference proteome</keyword>
<dbReference type="InterPro" id="IPR019932">
    <property type="entry name" value="CHP03543"/>
</dbReference>